<evidence type="ECO:0000256" key="2">
    <source>
        <dbReference type="ARBA" id="ARBA00023125"/>
    </source>
</evidence>
<dbReference type="PANTHER" id="PTHR42756:SF1">
    <property type="entry name" value="TRANSCRIPTIONAL REPRESSOR OF EMRAB OPERON"/>
    <property type="match status" value="1"/>
</dbReference>
<dbReference type="Pfam" id="PF01047">
    <property type="entry name" value="MarR"/>
    <property type="match status" value="1"/>
</dbReference>
<comment type="caution">
    <text evidence="5">The sequence shown here is derived from an EMBL/GenBank/DDBJ whole genome shotgun (WGS) entry which is preliminary data.</text>
</comment>
<dbReference type="InterPro" id="IPR036388">
    <property type="entry name" value="WH-like_DNA-bd_sf"/>
</dbReference>
<dbReference type="InterPro" id="IPR000835">
    <property type="entry name" value="HTH_MarR-typ"/>
</dbReference>
<evidence type="ECO:0000313" key="5">
    <source>
        <dbReference type="EMBL" id="OJG14833.1"/>
    </source>
</evidence>
<organism evidence="5 6">
    <name type="scientific">Enterococcus canintestini</name>
    <dbReference type="NCBI Taxonomy" id="317010"/>
    <lineage>
        <taxon>Bacteria</taxon>
        <taxon>Bacillati</taxon>
        <taxon>Bacillota</taxon>
        <taxon>Bacilli</taxon>
        <taxon>Lactobacillales</taxon>
        <taxon>Enterococcaceae</taxon>
        <taxon>Enterococcus</taxon>
    </lineage>
</organism>
<evidence type="ECO:0000256" key="3">
    <source>
        <dbReference type="ARBA" id="ARBA00023163"/>
    </source>
</evidence>
<evidence type="ECO:0000259" key="4">
    <source>
        <dbReference type="PROSITE" id="PS50995"/>
    </source>
</evidence>
<reference evidence="5 6" key="1">
    <citation type="submission" date="2014-12" db="EMBL/GenBank/DDBJ databases">
        <title>Draft genome sequences of 29 type strains of Enterococci.</title>
        <authorList>
            <person name="Zhong Z."/>
            <person name="Sun Z."/>
            <person name="Liu W."/>
            <person name="Zhang W."/>
            <person name="Zhang H."/>
        </authorList>
    </citation>
    <scope>NUCLEOTIDE SEQUENCE [LARGE SCALE GENOMIC DNA]</scope>
    <source>
        <strain evidence="5 6">DSM 21207</strain>
    </source>
</reference>
<keyword evidence="1" id="KW-0805">Transcription regulation</keyword>
<feature type="domain" description="HTH marR-type" evidence="4">
    <location>
        <begin position="25"/>
        <end position="157"/>
    </location>
</feature>
<dbReference type="GO" id="GO:0003700">
    <property type="term" value="F:DNA-binding transcription factor activity"/>
    <property type="evidence" value="ECO:0007669"/>
    <property type="project" value="InterPro"/>
</dbReference>
<dbReference type="GO" id="GO:0003677">
    <property type="term" value="F:DNA binding"/>
    <property type="evidence" value="ECO:0007669"/>
    <property type="project" value="UniProtKB-KW"/>
</dbReference>
<dbReference type="STRING" id="317010.RU96_GL000587"/>
<dbReference type="SUPFAM" id="SSF46785">
    <property type="entry name" value="Winged helix' DNA-binding domain"/>
    <property type="match status" value="1"/>
</dbReference>
<keyword evidence="2" id="KW-0238">DNA-binding</keyword>
<dbReference type="AlphaFoldDB" id="A0A1L8R4Y9"/>
<dbReference type="InterPro" id="IPR036390">
    <property type="entry name" value="WH_DNA-bd_sf"/>
</dbReference>
<accession>A0A1L8R4Y9</accession>
<dbReference type="PANTHER" id="PTHR42756">
    <property type="entry name" value="TRANSCRIPTIONAL REGULATOR, MARR"/>
    <property type="match status" value="1"/>
</dbReference>
<dbReference type="Proteomes" id="UP000182835">
    <property type="component" value="Unassembled WGS sequence"/>
</dbReference>
<evidence type="ECO:0000313" key="6">
    <source>
        <dbReference type="Proteomes" id="UP000182835"/>
    </source>
</evidence>
<proteinExistence type="predicted"/>
<gene>
    <name evidence="5" type="ORF">RU96_GL000587</name>
</gene>
<sequence>MIYYLLAQVNKLKKEVPPMENDKNESDSLKQLASVSRRYIKLVDNYLAPHQLNSSLYYYILKLHDYGDLPQEKLVQLTGVNASNVTRAIKKLIDSQYLKRKENPNDRRGYVLSLTQEGHAIYPIIIEALQQANIAFFAPLNAEEQKSFIDSLNKLSD</sequence>
<name>A0A1L8R4Y9_9ENTE</name>
<dbReference type="PRINTS" id="PR00598">
    <property type="entry name" value="HTHMARR"/>
</dbReference>
<dbReference type="Gene3D" id="1.10.10.10">
    <property type="entry name" value="Winged helix-like DNA-binding domain superfamily/Winged helix DNA-binding domain"/>
    <property type="match status" value="1"/>
</dbReference>
<keyword evidence="3" id="KW-0804">Transcription</keyword>
<evidence type="ECO:0000256" key="1">
    <source>
        <dbReference type="ARBA" id="ARBA00023015"/>
    </source>
</evidence>
<protein>
    <recommendedName>
        <fullName evidence="4">HTH marR-type domain-containing protein</fullName>
    </recommendedName>
</protein>
<dbReference type="EMBL" id="JXKG01000013">
    <property type="protein sequence ID" value="OJG14833.1"/>
    <property type="molecule type" value="Genomic_DNA"/>
</dbReference>
<dbReference type="SMART" id="SM00347">
    <property type="entry name" value="HTH_MARR"/>
    <property type="match status" value="1"/>
</dbReference>
<dbReference type="PROSITE" id="PS50995">
    <property type="entry name" value="HTH_MARR_2"/>
    <property type="match status" value="1"/>
</dbReference>